<organism evidence="2 3">
    <name type="scientific">Peronospora matthiolae</name>
    <dbReference type="NCBI Taxonomy" id="2874970"/>
    <lineage>
        <taxon>Eukaryota</taxon>
        <taxon>Sar</taxon>
        <taxon>Stramenopiles</taxon>
        <taxon>Oomycota</taxon>
        <taxon>Peronosporomycetes</taxon>
        <taxon>Peronosporales</taxon>
        <taxon>Peronosporaceae</taxon>
        <taxon>Peronospora</taxon>
    </lineage>
</organism>
<comment type="caution">
    <text evidence="2">The sequence shown here is derived from an EMBL/GenBank/DDBJ whole genome shotgun (WGS) entry which is preliminary data.</text>
</comment>
<proteinExistence type="predicted"/>
<sequence>MMPSNFSPDGAGTTTPHSYKPASLNLTRRLFCTDK</sequence>
<accession>A0AAV1UJ32</accession>
<feature type="region of interest" description="Disordered" evidence="1">
    <location>
        <begin position="1"/>
        <end position="21"/>
    </location>
</feature>
<feature type="compositionally biased region" description="Polar residues" evidence="1">
    <location>
        <begin position="1"/>
        <end position="17"/>
    </location>
</feature>
<reference evidence="2" key="1">
    <citation type="submission" date="2024-01" db="EMBL/GenBank/DDBJ databases">
        <authorList>
            <person name="Webb A."/>
        </authorList>
    </citation>
    <scope>NUCLEOTIDE SEQUENCE</scope>
    <source>
        <strain evidence="2">Pm1</strain>
    </source>
</reference>
<evidence type="ECO:0000256" key="1">
    <source>
        <dbReference type="SAM" id="MobiDB-lite"/>
    </source>
</evidence>
<dbReference type="AlphaFoldDB" id="A0AAV1UJ32"/>
<dbReference type="Proteomes" id="UP001162060">
    <property type="component" value="Unassembled WGS sequence"/>
</dbReference>
<evidence type="ECO:0000313" key="2">
    <source>
        <dbReference type="EMBL" id="CAK7934659.1"/>
    </source>
</evidence>
<protein>
    <submittedName>
        <fullName evidence="2">Uncharacterized protein</fullName>
    </submittedName>
</protein>
<name>A0AAV1UJ32_9STRA</name>
<dbReference type="EMBL" id="CAKLBY020000216">
    <property type="protein sequence ID" value="CAK7934659.1"/>
    <property type="molecule type" value="Genomic_DNA"/>
</dbReference>
<gene>
    <name evidence="2" type="ORF">PM001_LOCUS19809</name>
</gene>
<evidence type="ECO:0000313" key="3">
    <source>
        <dbReference type="Proteomes" id="UP001162060"/>
    </source>
</evidence>